<dbReference type="Gene3D" id="2.60.40.2040">
    <property type="entry name" value="CFA/I fimbrial subunit E, pilin domain"/>
    <property type="match status" value="1"/>
</dbReference>
<evidence type="ECO:0000313" key="2">
    <source>
        <dbReference type="EMBL" id="MFG6111192.1"/>
    </source>
</evidence>
<dbReference type="EMBL" id="JBHGCJ010000018">
    <property type="protein sequence ID" value="MFG6111192.1"/>
    <property type="molecule type" value="Genomic_DNA"/>
</dbReference>
<evidence type="ECO:0000256" key="1">
    <source>
        <dbReference type="SAM" id="SignalP"/>
    </source>
</evidence>
<gene>
    <name evidence="2" type="ORF">ACEU0G_001082</name>
</gene>
<accession>A0ABW7D3R5</accession>
<proteinExistence type="predicted"/>
<dbReference type="RefSeq" id="WP_394164557.1">
    <property type="nucleotide sequence ID" value="NZ_JBHGCJ010000018.1"/>
</dbReference>
<keyword evidence="3" id="KW-1185">Reference proteome</keyword>
<dbReference type="InterPro" id="IPR007540">
    <property type="entry name" value="Fimbrial_CS1-type"/>
</dbReference>
<feature type="signal peptide" evidence="1">
    <location>
        <begin position="1"/>
        <end position="23"/>
    </location>
</feature>
<comment type="caution">
    <text evidence="2">The sequence shown here is derived from an EMBL/GenBank/DDBJ whole genome shotgun (WGS) entry which is preliminary data.</text>
</comment>
<keyword evidence="1" id="KW-0732">Signal</keyword>
<protein>
    <submittedName>
        <fullName evidence="2">CS1 type fimbrial major subunit</fullName>
    </submittedName>
</protein>
<organism evidence="2 3">
    <name type="scientific">Stenotrophomonas nematodicola</name>
    <dbReference type="NCBI Taxonomy" id="2656746"/>
    <lineage>
        <taxon>Bacteria</taxon>
        <taxon>Pseudomonadati</taxon>
        <taxon>Pseudomonadota</taxon>
        <taxon>Gammaproteobacteria</taxon>
        <taxon>Lysobacterales</taxon>
        <taxon>Lysobacteraceae</taxon>
        <taxon>Stenotrophomonas</taxon>
    </lineage>
</organism>
<reference evidence="2 3" key="1">
    <citation type="submission" date="2024-09" db="EMBL/GenBank/DDBJ databases">
        <authorList>
            <consortium name="All-Russian atlas of soil microorganisms"/>
            <consortium name="as a basis for the search for new antimicrobial producers and enzymes with unique properties"/>
            <person name="Sokolova E.A."/>
            <person name="Voronina E.N."/>
        </authorList>
    </citation>
    <scope>NUCLEOTIDE SEQUENCE [LARGE SCALE GENOMIC DNA]</scope>
    <source>
        <strain evidence="2 3">AF-22b-331.1</strain>
    </source>
</reference>
<evidence type="ECO:0000313" key="3">
    <source>
        <dbReference type="Proteomes" id="UP001605261"/>
    </source>
</evidence>
<feature type="chain" id="PRO_5047542642" evidence="1">
    <location>
        <begin position="24"/>
        <end position="172"/>
    </location>
</feature>
<sequence>MFNHFKKAALVLALASASMSAHAVQADITVWADVDPTLALLKADGTPLTDVVEMSYRPGTAATAGLTPWSERVRVFSNDIAKDITVSLGSDAALLPESTGGAAAKVDLRVSLNGIELGTAGKDFTAATLYPGSDMPGASKAMDLRIEQKTPGIIATGGKYKGIVSVIMVLKS</sequence>
<dbReference type="Proteomes" id="UP001605261">
    <property type="component" value="Unassembled WGS sequence"/>
</dbReference>
<dbReference type="Pfam" id="PF04449">
    <property type="entry name" value="Fimbrial_CS1"/>
    <property type="match status" value="1"/>
</dbReference>
<name>A0ABW7D3R5_9GAMM</name>